<evidence type="ECO:0000256" key="6">
    <source>
        <dbReference type="PIRNR" id="PIRNR003101"/>
    </source>
</evidence>
<dbReference type="InterPro" id="IPR003494">
    <property type="entry name" value="SHS2_FtsA"/>
</dbReference>
<evidence type="ECO:0000256" key="3">
    <source>
        <dbReference type="ARBA" id="ARBA00023136"/>
    </source>
</evidence>
<dbReference type="Gene3D" id="3.30.1490.110">
    <property type="match status" value="1"/>
</dbReference>
<dbReference type="Pfam" id="PF14450">
    <property type="entry name" value="FtsA"/>
    <property type="match status" value="1"/>
</dbReference>
<comment type="subcellular location">
    <subcellularLocation>
        <location evidence="5">Cell membrane</location>
        <topology evidence="5">Peripheral membrane protein</topology>
        <orientation evidence="5">Cytoplasmic side</orientation>
    </subcellularLocation>
    <text evidence="5">Localizes to the Z ring in an FtsZ-dependent manner. Targeted to the membrane through a conserved C-terminal amphipathic helix.</text>
</comment>
<accession>A0A2A4SR96</accession>
<comment type="similarity">
    <text evidence="5 6">Belongs to the FtsA/MreB family.</text>
</comment>
<dbReference type="GO" id="GO:0043093">
    <property type="term" value="P:FtsZ-dependent cytokinesis"/>
    <property type="evidence" value="ECO:0007669"/>
    <property type="project" value="UniProtKB-UniRule"/>
</dbReference>
<evidence type="ECO:0000256" key="1">
    <source>
        <dbReference type="ARBA" id="ARBA00022475"/>
    </source>
</evidence>
<evidence type="ECO:0000259" key="7">
    <source>
        <dbReference type="SMART" id="SM00842"/>
    </source>
</evidence>
<sequence length="416" mass="44405">MREESLENKRIVIGLDIGTTKVCAVAADISTESIVIIGFGQATSEGLNRGVVTNINSAVKSIRKAVQECELKAGIEIESVFAGIAGHHIQGLNRDGVVAVKGNTIGESDIQRVIESARACNFPDKEILHTLTQEFIVDGQDGVKNPIGMAGRRLEAKVHLVLGSITSAANIVQCCNNADLNVNSVVLEPFASSLAVLDEEEKELGVVLLDIGGGTADLVIYQKGAIVHTSVLPLGGNQVTNDIAIGLRTTRLEALRIKHEYGIATMGMVEKNETITLKGIAGRAERIIEKTLLAEVIEARFREIFQLIHNDIKNSGYELSCAAGVVLTGGSSLMRGIDVLAEQELEMPVRIGAPSDIKGLGELVESPIYATGVGLIKYGAEADIHTTFLKNANPENIGSNMVTNLTGVIKNFFKLF</sequence>
<dbReference type="InterPro" id="IPR020823">
    <property type="entry name" value="Cell_div_FtsA"/>
</dbReference>
<evidence type="ECO:0000313" key="9">
    <source>
        <dbReference type="Proteomes" id="UP000218113"/>
    </source>
</evidence>
<dbReference type="SMART" id="SM00842">
    <property type="entry name" value="FtsA"/>
    <property type="match status" value="1"/>
</dbReference>
<comment type="subunit">
    <text evidence="5">Self-interacts. Interacts with FtsZ.</text>
</comment>
<proteinExistence type="inferred from homology"/>
<dbReference type="AlphaFoldDB" id="A0A2A4SR96"/>
<dbReference type="Gene3D" id="3.30.420.40">
    <property type="match status" value="2"/>
</dbReference>
<dbReference type="InterPro" id="IPR043129">
    <property type="entry name" value="ATPase_NBD"/>
</dbReference>
<dbReference type="PANTHER" id="PTHR32432:SF4">
    <property type="entry name" value="CELL DIVISION PROTEIN FTSA"/>
    <property type="match status" value="1"/>
</dbReference>
<evidence type="ECO:0000256" key="4">
    <source>
        <dbReference type="ARBA" id="ARBA00023306"/>
    </source>
</evidence>
<dbReference type="PIRSF" id="PIRSF003101">
    <property type="entry name" value="FtsA"/>
    <property type="match status" value="1"/>
</dbReference>
<dbReference type="Proteomes" id="UP000218113">
    <property type="component" value="Unassembled WGS sequence"/>
</dbReference>
<comment type="caution">
    <text evidence="8">The sequence shown here is derived from an EMBL/GenBank/DDBJ whole genome shotgun (WGS) entry which is preliminary data.</text>
</comment>
<comment type="function">
    <text evidence="5 6">Cell division protein that is involved in the assembly of the Z ring. May serve as a membrane anchor for the Z ring.</text>
</comment>
<evidence type="ECO:0000313" key="8">
    <source>
        <dbReference type="EMBL" id="PCI23664.1"/>
    </source>
</evidence>
<dbReference type="GO" id="GO:0032153">
    <property type="term" value="C:cell division site"/>
    <property type="evidence" value="ECO:0007669"/>
    <property type="project" value="UniProtKB-UniRule"/>
</dbReference>
<name>A0A2A4SR96_9DELT</name>
<protein>
    <recommendedName>
        <fullName evidence="5 6">Cell division protein FtsA</fullName>
    </recommendedName>
</protein>
<dbReference type="Pfam" id="PF02491">
    <property type="entry name" value="SHS2_FTSA"/>
    <property type="match status" value="1"/>
</dbReference>
<keyword evidence="2 5" id="KW-0132">Cell division</keyword>
<dbReference type="SUPFAM" id="SSF53067">
    <property type="entry name" value="Actin-like ATPase domain"/>
    <property type="match status" value="2"/>
</dbReference>
<dbReference type="EMBL" id="NVSR01000138">
    <property type="protein sequence ID" value="PCI23664.1"/>
    <property type="molecule type" value="Genomic_DNA"/>
</dbReference>
<keyword evidence="4 5" id="KW-0131">Cell cycle</keyword>
<reference evidence="9" key="1">
    <citation type="submission" date="2017-08" db="EMBL/GenBank/DDBJ databases">
        <title>A dynamic microbial community with high functional redundancy inhabits the cold, oxic subseafloor aquifer.</title>
        <authorList>
            <person name="Tully B.J."/>
            <person name="Wheat C.G."/>
            <person name="Glazer B.T."/>
            <person name="Huber J.A."/>
        </authorList>
    </citation>
    <scope>NUCLEOTIDE SEQUENCE [LARGE SCALE GENOMIC DNA]</scope>
</reference>
<dbReference type="CDD" id="cd24048">
    <property type="entry name" value="ASKHA_NBD_FtsA"/>
    <property type="match status" value="1"/>
</dbReference>
<dbReference type="HAMAP" id="MF_02033">
    <property type="entry name" value="FtsA"/>
    <property type="match status" value="1"/>
</dbReference>
<evidence type="ECO:0000256" key="2">
    <source>
        <dbReference type="ARBA" id="ARBA00022618"/>
    </source>
</evidence>
<dbReference type="NCBIfam" id="TIGR01174">
    <property type="entry name" value="ftsA"/>
    <property type="match status" value="1"/>
</dbReference>
<dbReference type="GO" id="GO:0009898">
    <property type="term" value="C:cytoplasmic side of plasma membrane"/>
    <property type="evidence" value="ECO:0007669"/>
    <property type="project" value="UniProtKB-UniRule"/>
</dbReference>
<dbReference type="PANTHER" id="PTHR32432">
    <property type="entry name" value="CELL DIVISION PROTEIN FTSA-RELATED"/>
    <property type="match status" value="1"/>
</dbReference>
<keyword evidence="1 5" id="KW-1003">Cell membrane</keyword>
<dbReference type="InterPro" id="IPR050696">
    <property type="entry name" value="FtsA/MreB"/>
</dbReference>
<feature type="domain" description="SHS2" evidence="7">
    <location>
        <begin position="12"/>
        <end position="196"/>
    </location>
</feature>
<gene>
    <name evidence="5 8" type="primary">ftsA</name>
    <name evidence="8" type="ORF">COB67_12525</name>
</gene>
<evidence type="ECO:0000256" key="5">
    <source>
        <dbReference type="HAMAP-Rule" id="MF_02033"/>
    </source>
</evidence>
<organism evidence="8 9">
    <name type="scientific">SAR324 cluster bacterium</name>
    <dbReference type="NCBI Taxonomy" id="2024889"/>
    <lineage>
        <taxon>Bacteria</taxon>
        <taxon>Deltaproteobacteria</taxon>
        <taxon>SAR324 cluster</taxon>
    </lineage>
</organism>
<keyword evidence="3 5" id="KW-0472">Membrane</keyword>